<evidence type="ECO:0000313" key="1">
    <source>
        <dbReference type="EMBL" id="MFC4825671.1"/>
    </source>
</evidence>
<protein>
    <submittedName>
        <fullName evidence="1">ArsR/SmtB family transcription factor</fullName>
    </submittedName>
</protein>
<dbReference type="Gene3D" id="1.10.10.10">
    <property type="entry name" value="Winged helix-like DNA-binding domain superfamily/Winged helix DNA-binding domain"/>
    <property type="match status" value="1"/>
</dbReference>
<gene>
    <name evidence="1" type="ORF">ACFO9K_15540</name>
</gene>
<dbReference type="InterPro" id="IPR036388">
    <property type="entry name" value="WH-like_DNA-bd_sf"/>
</dbReference>
<dbReference type="Proteomes" id="UP001595945">
    <property type="component" value="Unassembled WGS sequence"/>
</dbReference>
<dbReference type="CDD" id="cd00090">
    <property type="entry name" value="HTH_ARSR"/>
    <property type="match status" value="1"/>
</dbReference>
<proteinExistence type="predicted"/>
<reference evidence="1 2" key="1">
    <citation type="journal article" date="2019" name="Int. J. Syst. Evol. Microbiol.">
        <title>The Global Catalogue of Microorganisms (GCM) 10K type strain sequencing project: providing services to taxonomists for standard genome sequencing and annotation.</title>
        <authorList>
            <consortium name="The Broad Institute Genomics Platform"/>
            <consortium name="The Broad Institute Genome Sequencing Center for Infectious Disease"/>
            <person name="Wu L."/>
            <person name="Ma J."/>
        </authorList>
    </citation>
    <scope>NUCLEOTIDE SEQUENCE [LARGE SCALE GENOMIC DNA]</scope>
    <source>
        <strain evidence="1 2">XZYJ18</strain>
    </source>
</reference>
<dbReference type="EMBL" id="JBHSHT010000002">
    <property type="protein sequence ID" value="MFC4825671.1"/>
    <property type="molecule type" value="Genomic_DNA"/>
</dbReference>
<dbReference type="InterPro" id="IPR036390">
    <property type="entry name" value="WH_DNA-bd_sf"/>
</dbReference>
<accession>A0ABD5Q4R1</accession>
<comment type="caution">
    <text evidence="1">The sequence shown here is derived from an EMBL/GenBank/DDBJ whole genome shotgun (WGS) entry which is preliminary data.</text>
</comment>
<dbReference type="InterPro" id="IPR011991">
    <property type="entry name" value="ArsR-like_HTH"/>
</dbReference>
<dbReference type="SUPFAM" id="SSF46785">
    <property type="entry name" value="Winged helix' DNA-binding domain"/>
    <property type="match status" value="1"/>
</dbReference>
<dbReference type="RefSeq" id="WP_379793042.1">
    <property type="nucleotide sequence ID" value="NZ_CP100400.1"/>
</dbReference>
<sequence>MSETDATAMFELLDDEYARDILVATYREPKSADALAEVCDASPSTIYRRVERLEDQRLLDAEQRLDPDGHHYEVYAACLQRVTVELTEDGIEIDVDRDEDAVDRFTRLYEGFK</sequence>
<evidence type="ECO:0000313" key="2">
    <source>
        <dbReference type="Proteomes" id="UP001595945"/>
    </source>
</evidence>
<name>A0ABD5Q4R1_9EURY</name>
<organism evidence="1 2">
    <name type="scientific">Halorussus aquaticus</name>
    <dbReference type="NCBI Taxonomy" id="2953748"/>
    <lineage>
        <taxon>Archaea</taxon>
        <taxon>Methanobacteriati</taxon>
        <taxon>Methanobacteriota</taxon>
        <taxon>Stenosarchaea group</taxon>
        <taxon>Halobacteria</taxon>
        <taxon>Halobacteriales</taxon>
        <taxon>Haladaptataceae</taxon>
        <taxon>Halorussus</taxon>
    </lineage>
</organism>
<dbReference type="AlphaFoldDB" id="A0ABD5Q4R1"/>
<keyword evidence="2" id="KW-1185">Reference proteome</keyword>
<dbReference type="GeneID" id="73043608"/>
<dbReference type="Pfam" id="PF12840">
    <property type="entry name" value="HTH_20"/>
    <property type="match status" value="1"/>
</dbReference>